<evidence type="ECO:0000313" key="3">
    <source>
        <dbReference type="Proteomes" id="UP001198182"/>
    </source>
</evidence>
<dbReference type="Pfam" id="PF12822">
    <property type="entry name" value="ECF_trnsprt"/>
    <property type="match status" value="1"/>
</dbReference>
<feature type="transmembrane region" description="Helical" evidence="1">
    <location>
        <begin position="123"/>
        <end position="148"/>
    </location>
</feature>
<organism evidence="2 3">
    <name type="scientific">Hominifimenecus microfluidus</name>
    <dbReference type="NCBI Taxonomy" id="2885348"/>
    <lineage>
        <taxon>Bacteria</taxon>
        <taxon>Bacillati</taxon>
        <taxon>Bacillota</taxon>
        <taxon>Clostridia</taxon>
        <taxon>Lachnospirales</taxon>
        <taxon>Lachnospiraceae</taxon>
        <taxon>Hominifimenecus</taxon>
    </lineage>
</organism>
<feature type="transmembrane region" description="Helical" evidence="1">
    <location>
        <begin position="12"/>
        <end position="30"/>
    </location>
</feature>
<dbReference type="Proteomes" id="UP001198182">
    <property type="component" value="Unassembled WGS sequence"/>
</dbReference>
<comment type="caution">
    <text evidence="2">The sequence shown here is derived from an EMBL/GenBank/DDBJ whole genome shotgun (WGS) entry which is preliminary data.</text>
</comment>
<reference evidence="2" key="1">
    <citation type="submission" date="2021-10" db="EMBL/GenBank/DDBJ databases">
        <title>Anaerobic single-cell dispensing facilitates the cultivation of human gut bacteria.</title>
        <authorList>
            <person name="Afrizal A."/>
        </authorList>
    </citation>
    <scope>NUCLEOTIDE SEQUENCE</scope>
    <source>
        <strain evidence="2">CLA-AA-H215</strain>
    </source>
</reference>
<protein>
    <submittedName>
        <fullName evidence="2">ECF transporter S component</fullName>
    </submittedName>
</protein>
<dbReference type="InterPro" id="IPR024529">
    <property type="entry name" value="ECF_trnsprt_substrate-spec"/>
</dbReference>
<dbReference type="RefSeq" id="WP_308453003.1">
    <property type="nucleotide sequence ID" value="NZ_JAJEQR010000010.1"/>
</dbReference>
<dbReference type="AlphaFoldDB" id="A0AAE3E868"/>
<gene>
    <name evidence="2" type="ORF">LKD81_04685</name>
</gene>
<sequence length="201" mass="21486">MSNTSSKTRYMVELAMMIAVILLMAFTPLGYIRTPFLTVTLITIPVAVGAMFLGPKGGMVCGLAFGLTSFYTALTAPSLMMAAFMTVNPIYVAILCIIPRALEGLFCGLIFKALRKASKNPVTYYIAGISCPAINTILFMGTLVLLFYNCEYVVNMRETLGVSNPLAFVVAVVGVQALFEVAACGIVSGALGQGLNRVLKR</sequence>
<name>A0AAE3E868_9FIRM</name>
<keyword evidence="1" id="KW-0812">Transmembrane</keyword>
<keyword evidence="1" id="KW-1133">Transmembrane helix</keyword>
<dbReference type="EMBL" id="JAJEQR010000010">
    <property type="protein sequence ID" value="MCC2230297.1"/>
    <property type="molecule type" value="Genomic_DNA"/>
</dbReference>
<dbReference type="GO" id="GO:0022857">
    <property type="term" value="F:transmembrane transporter activity"/>
    <property type="evidence" value="ECO:0007669"/>
    <property type="project" value="InterPro"/>
</dbReference>
<feature type="transmembrane region" description="Helical" evidence="1">
    <location>
        <begin position="168"/>
        <end position="191"/>
    </location>
</feature>
<feature type="transmembrane region" description="Helical" evidence="1">
    <location>
        <begin position="36"/>
        <end position="53"/>
    </location>
</feature>
<dbReference type="Gene3D" id="1.10.1760.20">
    <property type="match status" value="1"/>
</dbReference>
<keyword evidence="1" id="KW-0472">Membrane</keyword>
<feature type="transmembrane region" description="Helical" evidence="1">
    <location>
        <begin position="60"/>
        <end position="84"/>
    </location>
</feature>
<evidence type="ECO:0000256" key="1">
    <source>
        <dbReference type="SAM" id="Phobius"/>
    </source>
</evidence>
<proteinExistence type="predicted"/>
<feature type="transmembrane region" description="Helical" evidence="1">
    <location>
        <begin position="90"/>
        <end position="111"/>
    </location>
</feature>
<keyword evidence="3" id="KW-1185">Reference proteome</keyword>
<accession>A0AAE3E868</accession>
<evidence type="ECO:0000313" key="2">
    <source>
        <dbReference type="EMBL" id="MCC2230297.1"/>
    </source>
</evidence>